<reference evidence="1" key="1">
    <citation type="submission" date="2021-06" db="EMBL/GenBank/DDBJ databases">
        <authorList>
            <person name="Kallberg Y."/>
            <person name="Tangrot J."/>
            <person name="Rosling A."/>
        </authorList>
    </citation>
    <scope>NUCLEOTIDE SEQUENCE</scope>
    <source>
        <strain evidence="1">28 12/20/2015</strain>
    </source>
</reference>
<protein>
    <submittedName>
        <fullName evidence="1">7260_t:CDS:1</fullName>
    </submittedName>
</protein>
<sequence length="324" mass="38652">MKFKILLVLIFGLNVYSKEICKCRYNWDPFVNCCVKEKDIIKEKFYNDFDLYQMMLFGIINAINEKITTIKIPDQVNPPQVNPPIINQPKSNQPPSNIVNDYPKIEYLMDIEDIRIHEPLIEDDSFSEFLRLLADMNSETNSNNLADNNGWHYAIELWLSEDNYKINWNNLPANYKTMTHLYRNALYYKKMMEKDELQETDDIIPYVSNNVSIQIFNRAKTTFKLMFEAFKSERDVNRIKDLYKNWNNYINTNFVDDNFHLYKTHTSDYLAILMSKWIQVNYKSDDPNYEILNDLPPSILGNRRQRDDSSDDDDQRPARRPKIR</sequence>
<evidence type="ECO:0000313" key="2">
    <source>
        <dbReference type="Proteomes" id="UP000789366"/>
    </source>
</evidence>
<dbReference type="Proteomes" id="UP000789366">
    <property type="component" value="Unassembled WGS sequence"/>
</dbReference>
<gene>
    <name evidence="1" type="ORF">SPELUC_LOCUS9889</name>
</gene>
<accession>A0ACA9NSX2</accession>
<evidence type="ECO:0000313" key="1">
    <source>
        <dbReference type="EMBL" id="CAG8675569.1"/>
    </source>
</evidence>
<keyword evidence="2" id="KW-1185">Reference proteome</keyword>
<proteinExistence type="predicted"/>
<organism evidence="1 2">
    <name type="scientific">Cetraspora pellucida</name>
    <dbReference type="NCBI Taxonomy" id="1433469"/>
    <lineage>
        <taxon>Eukaryota</taxon>
        <taxon>Fungi</taxon>
        <taxon>Fungi incertae sedis</taxon>
        <taxon>Mucoromycota</taxon>
        <taxon>Glomeromycotina</taxon>
        <taxon>Glomeromycetes</taxon>
        <taxon>Diversisporales</taxon>
        <taxon>Gigasporaceae</taxon>
        <taxon>Cetraspora</taxon>
    </lineage>
</organism>
<name>A0ACA9NSX2_9GLOM</name>
<comment type="caution">
    <text evidence="1">The sequence shown here is derived from an EMBL/GenBank/DDBJ whole genome shotgun (WGS) entry which is preliminary data.</text>
</comment>
<dbReference type="EMBL" id="CAJVPW010017220">
    <property type="protein sequence ID" value="CAG8675569.1"/>
    <property type="molecule type" value="Genomic_DNA"/>
</dbReference>